<gene>
    <name evidence="4" type="ORF">TrVE_jg4031</name>
</gene>
<feature type="signal peptide" evidence="3">
    <location>
        <begin position="1"/>
        <end position="20"/>
    </location>
</feature>
<evidence type="ECO:0000256" key="2">
    <source>
        <dbReference type="ARBA" id="ARBA00022801"/>
    </source>
</evidence>
<protein>
    <submittedName>
        <fullName evidence="4">Uncharacterized protein</fullName>
    </submittedName>
</protein>
<name>A0A9W7BZJ4_9STRA</name>
<accession>A0A9W7BZJ4</accession>
<keyword evidence="5" id="KW-1185">Reference proteome</keyword>
<dbReference type="EMBL" id="BRXX01000198">
    <property type="protein sequence ID" value="GMH97291.1"/>
    <property type="molecule type" value="Genomic_DNA"/>
</dbReference>
<dbReference type="InterPro" id="IPR007346">
    <property type="entry name" value="Endonuclease-I"/>
</dbReference>
<dbReference type="InterPro" id="IPR044925">
    <property type="entry name" value="His-Me_finger_sf"/>
</dbReference>
<comment type="caution">
    <text evidence="4">The sequence shown here is derived from an EMBL/GenBank/DDBJ whole genome shotgun (WGS) entry which is preliminary data.</text>
</comment>
<evidence type="ECO:0000256" key="1">
    <source>
        <dbReference type="ARBA" id="ARBA00022722"/>
    </source>
</evidence>
<evidence type="ECO:0000313" key="5">
    <source>
        <dbReference type="Proteomes" id="UP001165160"/>
    </source>
</evidence>
<evidence type="ECO:0000256" key="3">
    <source>
        <dbReference type="SAM" id="SignalP"/>
    </source>
</evidence>
<dbReference type="AlphaFoldDB" id="A0A9W7BZJ4"/>
<proteinExistence type="predicted"/>
<dbReference type="Pfam" id="PF04231">
    <property type="entry name" value="Endonuclease_1"/>
    <property type="match status" value="1"/>
</dbReference>
<reference evidence="5" key="1">
    <citation type="journal article" date="2023" name="Commun. Biol.">
        <title>Genome analysis of Parmales, the sister group of diatoms, reveals the evolutionary specialization of diatoms from phago-mixotrophs to photoautotrophs.</title>
        <authorList>
            <person name="Ban H."/>
            <person name="Sato S."/>
            <person name="Yoshikawa S."/>
            <person name="Yamada K."/>
            <person name="Nakamura Y."/>
            <person name="Ichinomiya M."/>
            <person name="Sato N."/>
            <person name="Blanc-Mathieu R."/>
            <person name="Endo H."/>
            <person name="Kuwata A."/>
            <person name="Ogata H."/>
        </authorList>
    </citation>
    <scope>NUCLEOTIDE SEQUENCE [LARGE SCALE GENOMIC DNA]</scope>
    <source>
        <strain evidence="5">NIES 3699</strain>
    </source>
</reference>
<keyword evidence="3" id="KW-0732">Signal</keyword>
<dbReference type="PANTHER" id="PTHR33607:SF2">
    <property type="entry name" value="ENDONUCLEASE-1"/>
    <property type="match status" value="1"/>
</dbReference>
<dbReference type="GO" id="GO:0004518">
    <property type="term" value="F:nuclease activity"/>
    <property type="evidence" value="ECO:0007669"/>
    <property type="project" value="UniProtKB-KW"/>
</dbReference>
<feature type="chain" id="PRO_5040724265" evidence="3">
    <location>
        <begin position="21"/>
        <end position="562"/>
    </location>
</feature>
<keyword evidence="1" id="KW-0540">Nuclease</keyword>
<keyword evidence="2" id="KW-0378">Hydrolase</keyword>
<dbReference type="PANTHER" id="PTHR33607">
    <property type="entry name" value="ENDONUCLEASE-1"/>
    <property type="match status" value="1"/>
</dbReference>
<dbReference type="GO" id="GO:0016787">
    <property type="term" value="F:hydrolase activity"/>
    <property type="evidence" value="ECO:0007669"/>
    <property type="project" value="UniProtKB-KW"/>
</dbReference>
<evidence type="ECO:0000313" key="4">
    <source>
        <dbReference type="EMBL" id="GMH97291.1"/>
    </source>
</evidence>
<organism evidence="4 5">
    <name type="scientific">Triparma verrucosa</name>
    <dbReference type="NCBI Taxonomy" id="1606542"/>
    <lineage>
        <taxon>Eukaryota</taxon>
        <taxon>Sar</taxon>
        <taxon>Stramenopiles</taxon>
        <taxon>Ochrophyta</taxon>
        <taxon>Bolidophyceae</taxon>
        <taxon>Parmales</taxon>
        <taxon>Triparmaceae</taxon>
        <taxon>Triparma</taxon>
    </lineage>
</organism>
<sequence>MIPRILISVLALAIANTALGDDCSTEVYYQGLEDVLAAPESFSTEEIDARLRAVISPHTVIPYTSTNVDCWDALNVLDADPSDPDSVMLIYKQTPDLIANSGLSTGWNREHVWPKSYGVGYTGPDTSDLLSLRAADWSVNSARNNRYYDNCFDESVCDIPAHDEAPMDTGKMSIPGTTGIFMPPAAVRGDLARSLFYMATRYDGSESNTEDLKLSNCVCDTSHTMGKLSTLLQWHTEDPVDDAERVRNGLVCTDYQHNRNPYIDFPELVELVFINDDGENCPVCEEKASDEDDDEEEGEFFAVSKNHFAPGDVAVIGYNSDNVKSVQLLVLVDLEAGGTIFVTDEAWMGEGVGFSRNAEGVLKFTASVLVEAGTVVTWIEGEEGGGGGGVGTWTDNGSFLLSASGDQLLVYSLGAGEDEGDFQYEFAFGLQYRSSGWDTEISGTGSNDKGMLPEALAGGNFNLAVSHKDNKRWLGGDEERWAGLTKEGFLALICDGANWDGDNSVSFDFSVMEAGGKFCVCEEEGQSCSAVEGDTVERRRLFGMMLEKEEEEDVHVHKQCHD</sequence>
<dbReference type="Proteomes" id="UP001165160">
    <property type="component" value="Unassembled WGS sequence"/>
</dbReference>
<dbReference type="SUPFAM" id="SSF54060">
    <property type="entry name" value="His-Me finger endonucleases"/>
    <property type="match status" value="1"/>
</dbReference>